<evidence type="ECO:0000256" key="5">
    <source>
        <dbReference type="ARBA" id="ARBA00022927"/>
    </source>
</evidence>
<dbReference type="PANTHER" id="PTHR13678">
    <property type="entry name" value="VACUOLAR PROTEIN SORTING-ASSOCIATED PROTEIN 37"/>
    <property type="match status" value="1"/>
</dbReference>
<accession>A0A182J5K3</accession>
<dbReference type="AlphaFoldDB" id="A0A182J5K3"/>
<dbReference type="STRING" id="41427.A0A182J5K3"/>
<dbReference type="InterPro" id="IPR037202">
    <property type="entry name" value="ESCRT_assembly_dom"/>
</dbReference>
<dbReference type="Gene3D" id="1.10.287.660">
    <property type="entry name" value="Helix hairpin bin"/>
    <property type="match status" value="1"/>
</dbReference>
<evidence type="ECO:0000256" key="2">
    <source>
        <dbReference type="ARBA" id="ARBA00007617"/>
    </source>
</evidence>
<name>A0A182J5K3_ANOAO</name>
<comment type="function">
    <text evidence="6">Component of the ESCRT-I complex, a regulator of vesicular trafficking process. Required for the sorting of endocytic ubiquitinated cargos into multivesicular bodies. May be involved in cell growth and differentiation.</text>
</comment>
<dbReference type="GO" id="GO:0006612">
    <property type="term" value="P:protein targeting to membrane"/>
    <property type="evidence" value="ECO:0007669"/>
    <property type="project" value="TreeGrafter"/>
</dbReference>
<dbReference type="GO" id="GO:0031902">
    <property type="term" value="C:late endosome membrane"/>
    <property type="evidence" value="ECO:0007669"/>
    <property type="project" value="UniProtKB-SubCell"/>
</dbReference>
<keyword evidence="5 7" id="KW-0653">Protein transport</keyword>
<evidence type="ECO:0000256" key="6">
    <source>
        <dbReference type="ARBA" id="ARBA00025010"/>
    </source>
</evidence>
<organism evidence="8">
    <name type="scientific">Anopheles atroparvus</name>
    <name type="common">European mosquito</name>
    <dbReference type="NCBI Taxonomy" id="41427"/>
    <lineage>
        <taxon>Eukaryota</taxon>
        <taxon>Metazoa</taxon>
        <taxon>Ecdysozoa</taxon>
        <taxon>Arthropoda</taxon>
        <taxon>Hexapoda</taxon>
        <taxon>Insecta</taxon>
        <taxon>Pterygota</taxon>
        <taxon>Neoptera</taxon>
        <taxon>Endopterygota</taxon>
        <taxon>Diptera</taxon>
        <taxon>Nematocera</taxon>
        <taxon>Culicoidea</taxon>
        <taxon>Culicidae</taxon>
        <taxon>Anophelinae</taxon>
        <taxon>Anopheles</taxon>
    </lineage>
</organism>
<evidence type="ECO:0000256" key="4">
    <source>
        <dbReference type="ARBA" id="ARBA00022753"/>
    </source>
</evidence>
<reference evidence="8" key="1">
    <citation type="submission" date="2022-08" db="UniProtKB">
        <authorList>
            <consortium name="EnsemblMetazoa"/>
        </authorList>
    </citation>
    <scope>IDENTIFICATION</scope>
    <source>
        <strain evidence="8">EBRO</strain>
    </source>
</reference>
<dbReference type="InterPro" id="IPR029012">
    <property type="entry name" value="Helix_hairpin_bin_sf"/>
</dbReference>
<evidence type="ECO:0000256" key="3">
    <source>
        <dbReference type="ARBA" id="ARBA00022448"/>
    </source>
</evidence>
<sequence>MYQSLLQQSINSLQTLSSDELRDLLGDDEKLDERVDQVIKSLESSKDVTIGENRRMAEANLAFEPKMIELRSRVLELTTEGQRIGEVVKEKADELKSKADSSNSETVLALLQTAAAESEEESERIVKQFLDSELSTEAYLEQFMGIRKLMHTRKLKAEKMAELLRNQTLDSSSAAGFGLLSLGPYAPPITPAGFYRPPASFGPPGAVPYPTGQNPMPMPMPMYQPPHF</sequence>
<dbReference type="GO" id="GO:0043162">
    <property type="term" value="P:ubiquitin-dependent protein catabolic process via the multivesicular body sorting pathway"/>
    <property type="evidence" value="ECO:0007669"/>
    <property type="project" value="TreeGrafter"/>
</dbReference>
<dbReference type="EMBL" id="AXCP01009562">
    <property type="status" value="NOT_ANNOTATED_CDS"/>
    <property type="molecule type" value="Genomic_DNA"/>
</dbReference>
<dbReference type="VEuPathDB" id="VectorBase:AATE011788"/>
<dbReference type="GO" id="GO:0006623">
    <property type="term" value="P:protein targeting to vacuole"/>
    <property type="evidence" value="ECO:0007669"/>
    <property type="project" value="TreeGrafter"/>
</dbReference>
<dbReference type="Pfam" id="PF07200">
    <property type="entry name" value="Mod_r"/>
    <property type="match status" value="1"/>
</dbReference>
<comment type="subcellular location">
    <subcellularLocation>
        <location evidence="1">Late endosome membrane</location>
        <topology evidence="1">Peripheral membrane protein</topology>
    </subcellularLocation>
</comment>
<evidence type="ECO:0000256" key="7">
    <source>
        <dbReference type="PROSITE-ProRule" id="PRU00646"/>
    </source>
</evidence>
<dbReference type="InterPro" id="IPR009851">
    <property type="entry name" value="Mod_r"/>
</dbReference>
<dbReference type="EnsemblMetazoa" id="AATE011788-RA">
    <property type="protein sequence ID" value="AATE011788-PA.1"/>
    <property type="gene ID" value="AATE011788"/>
</dbReference>
<dbReference type="SUPFAM" id="SSF140111">
    <property type="entry name" value="Endosomal sorting complex assembly domain"/>
    <property type="match status" value="1"/>
</dbReference>
<dbReference type="PANTHER" id="PTHR13678:SF27">
    <property type="entry name" value="LD45836P"/>
    <property type="match status" value="1"/>
</dbReference>
<keyword evidence="3 7" id="KW-0813">Transport</keyword>
<dbReference type="PROSITE" id="PS51314">
    <property type="entry name" value="VPS37_C"/>
    <property type="match status" value="1"/>
</dbReference>
<keyword evidence="4" id="KW-0967">Endosome</keyword>
<protein>
    <submittedName>
        <fullName evidence="8">Uncharacterized protein</fullName>
    </submittedName>
</protein>
<evidence type="ECO:0000256" key="1">
    <source>
        <dbReference type="ARBA" id="ARBA00004633"/>
    </source>
</evidence>
<comment type="similarity">
    <text evidence="2">Belongs to the VPS37 family.</text>
</comment>
<evidence type="ECO:0000313" key="8">
    <source>
        <dbReference type="EnsemblMetazoa" id="AATE011788-PA.1"/>
    </source>
</evidence>
<proteinExistence type="inferred from homology"/>
<dbReference type="GO" id="GO:0000813">
    <property type="term" value="C:ESCRT I complex"/>
    <property type="evidence" value="ECO:0007669"/>
    <property type="project" value="UniProtKB-ARBA"/>
</dbReference>